<protein>
    <submittedName>
        <fullName evidence="2">Uncharacterized protein</fullName>
    </submittedName>
</protein>
<feature type="compositionally biased region" description="Low complexity" evidence="1">
    <location>
        <begin position="362"/>
        <end position="378"/>
    </location>
</feature>
<accession>A0A0G4HZZ2</accession>
<evidence type="ECO:0000256" key="1">
    <source>
        <dbReference type="SAM" id="MobiDB-lite"/>
    </source>
</evidence>
<dbReference type="EMBL" id="CDMZ01004581">
    <property type="protein sequence ID" value="CEM50170.1"/>
    <property type="molecule type" value="Genomic_DNA"/>
</dbReference>
<name>A0A0G4HZZ2_9ALVE</name>
<reference evidence="2" key="1">
    <citation type="submission" date="2014-11" db="EMBL/GenBank/DDBJ databases">
        <authorList>
            <person name="Otto D Thomas"/>
            <person name="Naeem Raeece"/>
        </authorList>
    </citation>
    <scope>NUCLEOTIDE SEQUENCE</scope>
</reference>
<feature type="compositionally biased region" description="Basic and acidic residues" evidence="1">
    <location>
        <begin position="401"/>
        <end position="410"/>
    </location>
</feature>
<evidence type="ECO:0000313" key="2">
    <source>
        <dbReference type="EMBL" id="CEM50170.1"/>
    </source>
</evidence>
<proteinExistence type="predicted"/>
<dbReference type="VEuPathDB" id="CryptoDB:Cvel_1592"/>
<dbReference type="AlphaFoldDB" id="A0A0G4HZZ2"/>
<feature type="region of interest" description="Disordered" evidence="1">
    <location>
        <begin position="356"/>
        <end position="410"/>
    </location>
</feature>
<gene>
    <name evidence="2" type="ORF">Cvel_1592</name>
</gene>
<feature type="region of interest" description="Disordered" evidence="1">
    <location>
        <begin position="1"/>
        <end position="24"/>
    </location>
</feature>
<sequence length="410" mass="45409">MFKSKRRIATPGSTGEEQEFKMSPRRLVAKPEEGLHGGLVRSSARTQDDCILPGKRLVPKFSSMGTTLQHGLATYRGWNRDTVGDMRKGFGIGRPDDNLSPTANTDYAFEPLPRGIKTMKNKLESEVMKDALDHTQRPMADLKDTAVGKCRKKRLAKKKTSDELRYTHKRMTGKFNTGNLVWTITGITPYVEKSDFTVSGKRKNKTMSLRHKSRLNVCDPGDEGKADDEVMVKQRKHFGNHLESGMIQKGLERKSTKEQIDRMTFQHRKKYISTGDSVGAKLALTAHGRKPSVQIDHKGRLMPWEEAMMRADAARALDSIAMYESLKAPTPSKSFEAKFMSPTKSSANKVVPRYDHLFTGTSPAPAQEDAPSPSSSPAGLPTKSPVAAAPMGATENLLRAHVSERAGGRQ</sequence>
<organism evidence="2">
    <name type="scientific">Chromera velia CCMP2878</name>
    <dbReference type="NCBI Taxonomy" id="1169474"/>
    <lineage>
        <taxon>Eukaryota</taxon>
        <taxon>Sar</taxon>
        <taxon>Alveolata</taxon>
        <taxon>Colpodellida</taxon>
        <taxon>Chromeraceae</taxon>
        <taxon>Chromera</taxon>
    </lineage>
</organism>